<sequence>MNADAKKLLRYMEGADKQFIIPVYQRNYDWTIENCGQLFNDIVSIAKEEYNNHFLGALVSIYHDDGIGQDYLIIDGQQRITTISLLLLAIYNLVKNQNLETKFNPEQILESFLINKYTKSKRMRLKPINEDNSAFIKLFNNEESEFIQESNITSNYLFFLERIKKEEVTLDELYTAIGKLEIVDIKLQSSDDPQLIFESLNSTGLSLQQSDLVRNFILMNEEPKVQEKYYEDYWFKIEKNTGNHISDFIRDYITFKERNAPKTNRTYIAFKKFVSLKEQDYSKENLLKELLKFSKYYKTIINEDGPNDEISKELSNINKLEIKVCYPFLLEVFDDHANSIINDDELLEILKIIESYSFRRSICNESTASLNKLFMTLGRDLKKNEDYTQNYLDILKYVLSNKKSKQRFPNDEEFSEKLPTVDIYAMKKKLIYLLHTLENYDNKEYVDVEKLLAKNMLTIEHIMPRTLTKRWRIALGRDYGEIHEKYVDTIGNLTLTAYNSEMSNKSFKDKKTMKNGFNSSKLSINAGISTFKNWNSQSIEERALNITKKALNIWSYPTTNYIPKIELKNMYYLSDDYEFTGNKIRSFTYNGKKYEVDSWIEFYQRIIEIIYLEKTSEFESLLYDTDNNGKKRNGKILSKQSNTYTRHFKLSDNIYVNKNLSVDSIISNIKQLFRKCNINLNSITLYLRDLNDN</sequence>
<proteinExistence type="predicted"/>
<dbReference type="Pfam" id="PF07510">
    <property type="entry name" value="GmrSD_C"/>
    <property type="match status" value="1"/>
</dbReference>
<feature type="domain" description="GmrSD restriction endonucleases C-terminal" evidence="2">
    <location>
        <begin position="409"/>
        <end position="548"/>
    </location>
</feature>
<dbReference type="OrthoDB" id="318965at2157"/>
<gene>
    <name evidence="3" type="ordered locus">Mvol_1532</name>
</gene>
<protein>
    <recommendedName>
        <fullName evidence="5">DUF262 domain-containing protein</fullName>
    </recommendedName>
</protein>
<dbReference type="Proteomes" id="UP000007722">
    <property type="component" value="Chromosome"/>
</dbReference>
<dbReference type="STRING" id="456320.Mvol_1532"/>
<organism evidence="3 4">
    <name type="scientific">Methanococcus voltae (strain ATCC BAA-1334 / A3)</name>
    <dbReference type="NCBI Taxonomy" id="456320"/>
    <lineage>
        <taxon>Archaea</taxon>
        <taxon>Methanobacteriati</taxon>
        <taxon>Methanobacteriota</taxon>
        <taxon>Methanomada group</taxon>
        <taxon>Methanococci</taxon>
        <taxon>Methanococcales</taxon>
        <taxon>Methanococcaceae</taxon>
        <taxon>Methanococcus</taxon>
    </lineage>
</organism>
<dbReference type="HOGENOM" id="CLU_011736_2_0_2"/>
<reference evidence="3 4" key="1">
    <citation type="submission" date="2010-05" db="EMBL/GenBank/DDBJ databases">
        <title>Complete sequence of Methanococcus voltae A3.</title>
        <authorList>
            <consortium name="US DOE Joint Genome Institute"/>
            <person name="Lucas S."/>
            <person name="Copeland A."/>
            <person name="Lapidus A."/>
            <person name="Cheng J.-F."/>
            <person name="Bruce D."/>
            <person name="Goodwin L."/>
            <person name="Pitluck S."/>
            <person name="Lowry S."/>
            <person name="Clum A."/>
            <person name="Land M."/>
            <person name="Hauser L."/>
            <person name="Kyrpides N."/>
            <person name="Mikhailova N."/>
            <person name="Whitman W.B."/>
            <person name="Woyke T."/>
        </authorList>
    </citation>
    <scope>NUCLEOTIDE SEQUENCE [LARGE SCALE GENOMIC DNA]</scope>
    <source>
        <strain evidence="4">ATCC BAA-1334 / A3</strain>
    </source>
</reference>
<name>D7DQR0_METV3</name>
<dbReference type="eggNOG" id="arCOG05223">
    <property type="taxonomic scope" value="Archaea"/>
</dbReference>
<dbReference type="InterPro" id="IPR004919">
    <property type="entry name" value="GmrSD_N"/>
</dbReference>
<dbReference type="Pfam" id="PF03235">
    <property type="entry name" value="GmrSD_N"/>
    <property type="match status" value="1"/>
</dbReference>
<evidence type="ECO:0000259" key="2">
    <source>
        <dbReference type="Pfam" id="PF07510"/>
    </source>
</evidence>
<evidence type="ECO:0000313" key="3">
    <source>
        <dbReference type="EMBL" id="ADI37187.1"/>
    </source>
</evidence>
<evidence type="ECO:0000259" key="1">
    <source>
        <dbReference type="Pfam" id="PF03235"/>
    </source>
</evidence>
<evidence type="ECO:0000313" key="4">
    <source>
        <dbReference type="Proteomes" id="UP000007722"/>
    </source>
</evidence>
<keyword evidence="4" id="KW-1185">Reference proteome</keyword>
<evidence type="ECO:0008006" key="5">
    <source>
        <dbReference type="Google" id="ProtNLM"/>
    </source>
</evidence>
<dbReference type="AlphaFoldDB" id="D7DQR0"/>
<dbReference type="PANTHER" id="PTHR35149:SF2">
    <property type="entry name" value="DUF262 DOMAIN-CONTAINING PROTEIN"/>
    <property type="match status" value="1"/>
</dbReference>
<accession>D7DQR0</accession>
<dbReference type="REBASE" id="780405">
    <property type="entry name" value="MvoA3GmrSDP"/>
</dbReference>
<feature type="domain" description="GmrSD restriction endonucleases N-terminal" evidence="1">
    <location>
        <begin position="15"/>
        <end position="217"/>
    </location>
</feature>
<dbReference type="InterPro" id="IPR011089">
    <property type="entry name" value="GmrSD_C"/>
</dbReference>
<dbReference type="KEGG" id="mvo:Mvol_1532"/>
<dbReference type="EMBL" id="CP002057">
    <property type="protein sequence ID" value="ADI37187.1"/>
    <property type="molecule type" value="Genomic_DNA"/>
</dbReference>
<dbReference type="InParanoid" id="D7DQR0"/>
<dbReference type="PANTHER" id="PTHR35149">
    <property type="entry name" value="SLL5132 PROTEIN"/>
    <property type="match status" value="1"/>
</dbReference>